<evidence type="ECO:0000313" key="2">
    <source>
        <dbReference type="Proteomes" id="UP001195483"/>
    </source>
</evidence>
<gene>
    <name evidence="1" type="ORF">CHS0354_016227</name>
</gene>
<evidence type="ECO:0000313" key="1">
    <source>
        <dbReference type="EMBL" id="KAK3581379.1"/>
    </source>
</evidence>
<protein>
    <submittedName>
        <fullName evidence="1">Uncharacterized protein</fullName>
    </submittedName>
</protein>
<proteinExistence type="predicted"/>
<dbReference type="EMBL" id="JAEAOA010001006">
    <property type="protein sequence ID" value="KAK3581379.1"/>
    <property type="molecule type" value="Genomic_DNA"/>
</dbReference>
<name>A0AAE0RXG4_9BIVA</name>
<reference evidence="1" key="1">
    <citation type="journal article" date="2021" name="Genome Biol. Evol.">
        <title>A High-Quality Reference Genome for a Parasitic Bivalve with Doubly Uniparental Inheritance (Bivalvia: Unionida).</title>
        <authorList>
            <person name="Smith C.H."/>
        </authorList>
    </citation>
    <scope>NUCLEOTIDE SEQUENCE</scope>
    <source>
        <strain evidence="1">CHS0354</strain>
    </source>
</reference>
<keyword evidence="2" id="KW-1185">Reference proteome</keyword>
<organism evidence="1 2">
    <name type="scientific">Potamilus streckersoni</name>
    <dbReference type="NCBI Taxonomy" id="2493646"/>
    <lineage>
        <taxon>Eukaryota</taxon>
        <taxon>Metazoa</taxon>
        <taxon>Spiralia</taxon>
        <taxon>Lophotrochozoa</taxon>
        <taxon>Mollusca</taxon>
        <taxon>Bivalvia</taxon>
        <taxon>Autobranchia</taxon>
        <taxon>Heteroconchia</taxon>
        <taxon>Palaeoheterodonta</taxon>
        <taxon>Unionida</taxon>
        <taxon>Unionoidea</taxon>
        <taxon>Unionidae</taxon>
        <taxon>Ambleminae</taxon>
        <taxon>Lampsilini</taxon>
        <taxon>Potamilus</taxon>
    </lineage>
</organism>
<accession>A0AAE0RXG4</accession>
<reference evidence="1" key="2">
    <citation type="journal article" date="2021" name="Genome Biol. Evol.">
        <title>Developing a high-quality reference genome for a parasitic bivalve with doubly uniparental inheritance (Bivalvia: Unionida).</title>
        <authorList>
            <person name="Smith C.H."/>
        </authorList>
    </citation>
    <scope>NUCLEOTIDE SEQUENCE</scope>
    <source>
        <strain evidence="1">CHS0354</strain>
        <tissue evidence="1">Mantle</tissue>
    </source>
</reference>
<dbReference type="AlphaFoldDB" id="A0AAE0RXG4"/>
<reference evidence="1" key="3">
    <citation type="submission" date="2023-05" db="EMBL/GenBank/DDBJ databases">
        <authorList>
            <person name="Smith C.H."/>
        </authorList>
    </citation>
    <scope>NUCLEOTIDE SEQUENCE</scope>
    <source>
        <strain evidence="1">CHS0354</strain>
        <tissue evidence="1">Mantle</tissue>
    </source>
</reference>
<comment type="caution">
    <text evidence="1">The sequence shown here is derived from an EMBL/GenBank/DDBJ whole genome shotgun (WGS) entry which is preliminary data.</text>
</comment>
<dbReference type="Proteomes" id="UP001195483">
    <property type="component" value="Unassembled WGS sequence"/>
</dbReference>
<sequence length="65" mass="7471">MEKVTGLRWTGPKFQRNVQDYDAHVCTVESQSYERDVLPNDFISSASSSKAALKQKKIYYSFSFS</sequence>